<gene>
    <name evidence="2" type="ORF">UXM345_LOCUS28760</name>
</gene>
<accession>A0A820CFD2</accession>
<dbReference type="EMBL" id="CAJOBF010006756">
    <property type="protein sequence ID" value="CAF4214764.1"/>
    <property type="molecule type" value="Genomic_DNA"/>
</dbReference>
<organism evidence="2 3">
    <name type="scientific">Rotaria magnacalcarata</name>
    <dbReference type="NCBI Taxonomy" id="392030"/>
    <lineage>
        <taxon>Eukaryota</taxon>
        <taxon>Metazoa</taxon>
        <taxon>Spiralia</taxon>
        <taxon>Gnathifera</taxon>
        <taxon>Rotifera</taxon>
        <taxon>Eurotatoria</taxon>
        <taxon>Bdelloidea</taxon>
        <taxon>Philodinida</taxon>
        <taxon>Philodinidae</taxon>
        <taxon>Rotaria</taxon>
    </lineage>
</organism>
<proteinExistence type="predicted"/>
<sequence>MADNNELQKIALKKSYSNNYVFDHTNLSSLLQHHDSTHSLPNLLKETTSFEQFILEEKNTLELFPSFRRKRSICSYEIDKKNIMTFFHLLPYTIKTDYCSTSNNLQFYNSPHEIIQHNINTKSNMNDVYQEKINDNIDITRQLSENTDSSSQLICSKDSNLFSFYNRSIMNNMFNRTSNSIRSSDIEIDKEVNTLSMVYLLSKQAAKSENQMGSISSRHDRSKSATGKRASRTDDKTISCCCLSKNKMNHVQNPAVSRKYEKYIVTLASHNIPTPMKSIGPVEIKHTTSNNIELAFLVFFQCLIDLFLRIHAQNQSVVVDSLPTDHNCHNAESSIDLQNVLMDSNKHKSSLPLHLRCLVLFEFVNREEHSVAVAELPRSFFRLSRMHVYQKVRERLTIMNLIDMDLTALTRAIVQSFP</sequence>
<feature type="region of interest" description="Disordered" evidence="1">
    <location>
        <begin position="210"/>
        <end position="231"/>
    </location>
</feature>
<comment type="caution">
    <text evidence="2">The sequence shown here is derived from an EMBL/GenBank/DDBJ whole genome shotgun (WGS) entry which is preliminary data.</text>
</comment>
<evidence type="ECO:0000313" key="3">
    <source>
        <dbReference type="Proteomes" id="UP000663842"/>
    </source>
</evidence>
<name>A0A820CFD2_9BILA</name>
<dbReference type="AlphaFoldDB" id="A0A820CFD2"/>
<evidence type="ECO:0000256" key="1">
    <source>
        <dbReference type="SAM" id="MobiDB-lite"/>
    </source>
</evidence>
<dbReference type="Proteomes" id="UP000663842">
    <property type="component" value="Unassembled WGS sequence"/>
</dbReference>
<protein>
    <submittedName>
        <fullName evidence="2">Uncharacterized protein</fullName>
    </submittedName>
</protein>
<reference evidence="2" key="1">
    <citation type="submission" date="2021-02" db="EMBL/GenBank/DDBJ databases">
        <authorList>
            <person name="Nowell W R."/>
        </authorList>
    </citation>
    <scope>NUCLEOTIDE SEQUENCE</scope>
</reference>
<evidence type="ECO:0000313" key="2">
    <source>
        <dbReference type="EMBL" id="CAF4214764.1"/>
    </source>
</evidence>